<keyword evidence="4" id="KW-0325">Glycoprotein</keyword>
<feature type="domain" description="Ig-like" evidence="6">
    <location>
        <begin position="145"/>
        <end position="202"/>
    </location>
</feature>
<dbReference type="PANTHER" id="PTHR12080">
    <property type="entry name" value="SIGNALING LYMPHOCYTIC ACTIVATION MOLECULE"/>
    <property type="match status" value="1"/>
</dbReference>
<dbReference type="GO" id="GO:0016020">
    <property type="term" value="C:membrane"/>
    <property type="evidence" value="ECO:0007669"/>
    <property type="project" value="UniProtKB-SubCell"/>
</dbReference>
<dbReference type="EMBL" id="DYDO01000013">
    <property type="protein sequence ID" value="DBA13971.1"/>
    <property type="molecule type" value="Genomic_DNA"/>
</dbReference>
<dbReference type="InterPro" id="IPR036179">
    <property type="entry name" value="Ig-like_dom_sf"/>
</dbReference>
<keyword evidence="2 5" id="KW-0732">Signal</keyword>
<dbReference type="SUPFAM" id="SSF48726">
    <property type="entry name" value="Immunoglobulin"/>
    <property type="match status" value="1"/>
</dbReference>
<dbReference type="PANTHER" id="PTHR12080:SF55">
    <property type="entry name" value="LYMPHOCYTE FUNCTION-ASSOCIATED ANTIGEN 3"/>
    <property type="match status" value="1"/>
</dbReference>
<evidence type="ECO:0000256" key="2">
    <source>
        <dbReference type="ARBA" id="ARBA00022729"/>
    </source>
</evidence>
<dbReference type="Gene3D" id="2.60.40.10">
    <property type="entry name" value="Immunoglobulins"/>
    <property type="match status" value="2"/>
</dbReference>
<dbReference type="InterPro" id="IPR013783">
    <property type="entry name" value="Ig-like_fold"/>
</dbReference>
<keyword evidence="3" id="KW-0472">Membrane</keyword>
<dbReference type="PROSITE" id="PS50835">
    <property type="entry name" value="IG_LIKE"/>
    <property type="match status" value="1"/>
</dbReference>
<comment type="caution">
    <text evidence="7">The sequence shown here is derived from an EMBL/GenBank/DDBJ whole genome shotgun (WGS) entry which is preliminary data.</text>
</comment>
<protein>
    <recommendedName>
        <fullName evidence="6">Ig-like domain-containing protein</fullName>
    </recommendedName>
</protein>
<name>A0AAV2ZQD8_PYXAD</name>
<dbReference type="Proteomes" id="UP001181693">
    <property type="component" value="Unassembled WGS sequence"/>
</dbReference>
<evidence type="ECO:0000256" key="3">
    <source>
        <dbReference type="ARBA" id="ARBA00023136"/>
    </source>
</evidence>
<dbReference type="AlphaFoldDB" id="A0AAV2ZQD8"/>
<evidence type="ECO:0000313" key="7">
    <source>
        <dbReference type="EMBL" id="DBA13971.1"/>
    </source>
</evidence>
<comment type="subcellular location">
    <subcellularLocation>
        <location evidence="1">Membrane</location>
    </subcellularLocation>
</comment>
<dbReference type="SMART" id="SM00409">
    <property type="entry name" value="IG"/>
    <property type="match status" value="1"/>
</dbReference>
<dbReference type="InterPro" id="IPR007110">
    <property type="entry name" value="Ig-like_dom"/>
</dbReference>
<keyword evidence="8" id="KW-1185">Reference proteome</keyword>
<dbReference type="Pfam" id="PF07686">
    <property type="entry name" value="V-set"/>
    <property type="match status" value="1"/>
</dbReference>
<dbReference type="InterPro" id="IPR015631">
    <property type="entry name" value="CD2/SLAM_rcpt"/>
</dbReference>
<evidence type="ECO:0000256" key="1">
    <source>
        <dbReference type="ARBA" id="ARBA00004370"/>
    </source>
</evidence>
<organism evidence="7 8">
    <name type="scientific">Pyxicephalus adspersus</name>
    <name type="common">African bullfrog</name>
    <dbReference type="NCBI Taxonomy" id="30357"/>
    <lineage>
        <taxon>Eukaryota</taxon>
        <taxon>Metazoa</taxon>
        <taxon>Chordata</taxon>
        <taxon>Craniata</taxon>
        <taxon>Vertebrata</taxon>
        <taxon>Euteleostomi</taxon>
        <taxon>Amphibia</taxon>
        <taxon>Batrachia</taxon>
        <taxon>Anura</taxon>
        <taxon>Neobatrachia</taxon>
        <taxon>Ranoidea</taxon>
        <taxon>Pyxicephalidae</taxon>
        <taxon>Pyxicephalinae</taxon>
        <taxon>Pyxicephalus</taxon>
    </lineage>
</organism>
<proteinExistence type="predicted"/>
<evidence type="ECO:0000256" key="4">
    <source>
        <dbReference type="ARBA" id="ARBA00023180"/>
    </source>
</evidence>
<feature type="signal peptide" evidence="5">
    <location>
        <begin position="1"/>
        <end position="17"/>
    </location>
</feature>
<dbReference type="InterPro" id="IPR013106">
    <property type="entry name" value="Ig_V-set"/>
</dbReference>
<evidence type="ECO:0000313" key="8">
    <source>
        <dbReference type="Proteomes" id="UP001181693"/>
    </source>
</evidence>
<accession>A0AAV2ZQD8</accession>
<evidence type="ECO:0000256" key="5">
    <source>
        <dbReference type="SAM" id="SignalP"/>
    </source>
</evidence>
<gene>
    <name evidence="7" type="ORF">GDO54_004995</name>
</gene>
<reference evidence="7" key="1">
    <citation type="thesis" date="2020" institute="ProQuest LLC" country="789 East Eisenhower Parkway, Ann Arbor, MI, USA">
        <title>Comparative Genomics and Chromosome Evolution.</title>
        <authorList>
            <person name="Mudd A.B."/>
        </authorList>
    </citation>
    <scope>NUCLEOTIDE SEQUENCE</scope>
    <source>
        <strain evidence="7">1538</strain>
        <tissue evidence="7">Blood</tissue>
    </source>
</reference>
<feature type="chain" id="PRO_5043785911" description="Ig-like domain-containing protein" evidence="5">
    <location>
        <begin position="18"/>
        <end position="222"/>
    </location>
</feature>
<sequence>MSLFISITILLVEQTMIDEILDVNTKELCAERNITGAVGGDITFHVSHTGVRTIAWNFVGIEEGSIATTIPGQPPDILNNQLEGRLSSTSDGSLTITKLKQEDQGTYRAQLGKQKCFYHLTVFSNITDEDITISYSVMNNFTCEVNLKCSVNKSNVNITWRRLNRSDVVVTQNIVNVPPSDKSFTYKCTAKNPVSVASKAVHPWEYCKLGTYISGAQIFCKV</sequence>
<dbReference type="InterPro" id="IPR003599">
    <property type="entry name" value="Ig_sub"/>
</dbReference>
<evidence type="ECO:0000259" key="6">
    <source>
        <dbReference type="PROSITE" id="PS50835"/>
    </source>
</evidence>